<protein>
    <submittedName>
        <fullName evidence="2">Protein RALF-like 1-like</fullName>
    </submittedName>
</protein>
<feature type="compositionally biased region" description="Basic and acidic residues" evidence="1">
    <location>
        <begin position="1"/>
        <end position="12"/>
    </location>
</feature>
<gene>
    <name evidence="2" type="ORF">F3Y22_tig00110422pilonHSYRG00101</name>
</gene>
<feature type="compositionally biased region" description="Polar residues" evidence="1">
    <location>
        <begin position="21"/>
        <end position="43"/>
    </location>
</feature>
<evidence type="ECO:0000256" key="1">
    <source>
        <dbReference type="SAM" id="MobiDB-lite"/>
    </source>
</evidence>
<reference evidence="2" key="1">
    <citation type="submission" date="2019-09" db="EMBL/GenBank/DDBJ databases">
        <title>Draft genome information of white flower Hibiscus syriacus.</title>
        <authorList>
            <person name="Kim Y.-M."/>
        </authorList>
    </citation>
    <scope>NUCLEOTIDE SEQUENCE [LARGE SCALE GENOMIC DNA]</scope>
    <source>
        <strain evidence="2">YM2019G1</strain>
    </source>
</reference>
<name>A0A6A3ANK8_HIBSY</name>
<comment type="caution">
    <text evidence="2">The sequence shown here is derived from an EMBL/GenBank/DDBJ whole genome shotgun (WGS) entry which is preliminary data.</text>
</comment>
<proteinExistence type="predicted"/>
<dbReference type="Proteomes" id="UP000436088">
    <property type="component" value="Unassembled WGS sequence"/>
</dbReference>
<evidence type="ECO:0000313" key="2">
    <source>
        <dbReference type="EMBL" id="KAE8705568.1"/>
    </source>
</evidence>
<dbReference type="PANTHER" id="PTHR46798">
    <property type="entry name" value="OS09G0511500 PROTEIN"/>
    <property type="match status" value="1"/>
</dbReference>
<organism evidence="2 3">
    <name type="scientific">Hibiscus syriacus</name>
    <name type="common">Rose of Sharon</name>
    <dbReference type="NCBI Taxonomy" id="106335"/>
    <lineage>
        <taxon>Eukaryota</taxon>
        <taxon>Viridiplantae</taxon>
        <taxon>Streptophyta</taxon>
        <taxon>Embryophyta</taxon>
        <taxon>Tracheophyta</taxon>
        <taxon>Spermatophyta</taxon>
        <taxon>Magnoliopsida</taxon>
        <taxon>eudicotyledons</taxon>
        <taxon>Gunneridae</taxon>
        <taxon>Pentapetalae</taxon>
        <taxon>rosids</taxon>
        <taxon>malvids</taxon>
        <taxon>Malvales</taxon>
        <taxon>Malvaceae</taxon>
        <taxon>Malvoideae</taxon>
        <taxon>Hibiscus</taxon>
    </lineage>
</organism>
<sequence>MDLHYRSWEHHSPPFPAPSSRIGSSDQPSNPPISQRTTWSSSDMPRPGSFMHPFVVGHSSGARAGSSVAPSLIPPYPCSNARARDRVQALQAYYQPQLPSTSPGLRTPIVSGSRRSSSHRSHVQAGSAASSSDQVDRETSWGTFHQSAAVLRYRCKIQQLSPQARI</sequence>
<dbReference type="GO" id="GO:0004842">
    <property type="term" value="F:ubiquitin-protein transferase activity"/>
    <property type="evidence" value="ECO:0007669"/>
    <property type="project" value="InterPro"/>
</dbReference>
<dbReference type="InterPro" id="IPR044274">
    <property type="entry name" value="RFI2"/>
</dbReference>
<feature type="region of interest" description="Disordered" evidence="1">
    <location>
        <begin position="1"/>
        <end position="70"/>
    </location>
</feature>
<accession>A0A6A3ANK8</accession>
<dbReference type="OrthoDB" id="8062037at2759"/>
<evidence type="ECO:0000313" key="3">
    <source>
        <dbReference type="Proteomes" id="UP000436088"/>
    </source>
</evidence>
<dbReference type="AlphaFoldDB" id="A0A6A3ANK8"/>
<dbReference type="PANTHER" id="PTHR46798:SF3">
    <property type="entry name" value="RING FINGER FAMILY PROTEIN"/>
    <property type="match status" value="1"/>
</dbReference>
<feature type="region of interest" description="Disordered" evidence="1">
    <location>
        <begin position="94"/>
        <end position="138"/>
    </location>
</feature>
<dbReference type="EMBL" id="VEPZ02000981">
    <property type="protein sequence ID" value="KAE8705568.1"/>
    <property type="molecule type" value="Genomic_DNA"/>
</dbReference>
<keyword evidence="3" id="KW-1185">Reference proteome</keyword>